<protein>
    <submittedName>
        <fullName evidence="1">Uncharacterized protein</fullName>
    </submittedName>
</protein>
<reference evidence="1" key="1">
    <citation type="journal article" date="2021" name="Proc. Natl. Acad. Sci. U.S.A.">
        <title>A Catalog of Tens of Thousands of Viruses from Human Metagenomes Reveals Hidden Associations with Chronic Diseases.</title>
        <authorList>
            <person name="Tisza M.J."/>
            <person name="Buck C.B."/>
        </authorList>
    </citation>
    <scope>NUCLEOTIDE SEQUENCE</scope>
    <source>
        <strain evidence="1">CtgXL3</strain>
    </source>
</reference>
<proteinExistence type="predicted"/>
<name>A0A8S5QQF0_9CAUD</name>
<dbReference type="EMBL" id="BK015712">
    <property type="protein sequence ID" value="DAE21503.1"/>
    <property type="molecule type" value="Genomic_DNA"/>
</dbReference>
<accession>A0A8S5QQF0</accession>
<sequence>MIRTKKERSKRQESRVAREVNGRVTLASGALWMAKGDVRSSDYLVECKTTEKKVYPLSIKTWLKITDEATSDGFRIPVMCIDLEDGVHKKAVFKCSDFFEDKPRRVVRSSGLFYEEDDTIESERYLTAKQVPVTEKDKVFYVSGKIEHVTMSFELCVVDWDVFVRRVIEKEVS</sequence>
<evidence type="ECO:0000313" key="1">
    <source>
        <dbReference type="EMBL" id="DAE21503.1"/>
    </source>
</evidence>
<organism evidence="1">
    <name type="scientific">Myoviridae sp. ctgXL3</name>
    <dbReference type="NCBI Taxonomy" id="2826681"/>
    <lineage>
        <taxon>Viruses</taxon>
        <taxon>Duplodnaviria</taxon>
        <taxon>Heunggongvirae</taxon>
        <taxon>Uroviricota</taxon>
        <taxon>Caudoviricetes</taxon>
    </lineage>
</organism>